<gene>
    <name evidence="2" type="ORF">CWC39_08515</name>
</gene>
<name>A0A364V9Y2_9CORY</name>
<organism evidence="2 3">
    <name type="scientific">Corynebacterium heidelbergense</name>
    <dbReference type="NCBI Taxonomy" id="2055947"/>
    <lineage>
        <taxon>Bacteria</taxon>
        <taxon>Bacillati</taxon>
        <taxon>Actinomycetota</taxon>
        <taxon>Actinomycetes</taxon>
        <taxon>Mycobacteriales</taxon>
        <taxon>Corynebacteriaceae</taxon>
        <taxon>Corynebacterium</taxon>
    </lineage>
</organism>
<dbReference type="EMBL" id="PHQP01000076">
    <property type="protein sequence ID" value="RAV33431.1"/>
    <property type="molecule type" value="Genomic_DNA"/>
</dbReference>
<dbReference type="AlphaFoldDB" id="A0A364V9Y2"/>
<feature type="compositionally biased region" description="Basic residues" evidence="1">
    <location>
        <begin position="238"/>
        <end position="252"/>
    </location>
</feature>
<comment type="caution">
    <text evidence="2">The sequence shown here is derived from an EMBL/GenBank/DDBJ whole genome shotgun (WGS) entry which is preliminary data.</text>
</comment>
<feature type="region of interest" description="Disordered" evidence="1">
    <location>
        <begin position="226"/>
        <end position="252"/>
    </location>
</feature>
<accession>A0A364V9Y2</accession>
<dbReference type="OrthoDB" id="4924750at2"/>
<dbReference type="RefSeq" id="WP_112770060.1">
    <property type="nucleotide sequence ID" value="NZ_CP063191.1"/>
</dbReference>
<reference evidence="2 3" key="1">
    <citation type="journal article" date="2018" name="Syst. Appl. Microbiol.">
        <title>Corynebacterium heidelbergense sp. nov., isolated from the preen glands of Egyptian geese (Alopochen aegyptiacus).</title>
        <authorList>
            <person name="Braun M.S."/>
            <person name="Wang E."/>
            <person name="Zimmermann S."/>
            <person name="Wink M."/>
        </authorList>
    </citation>
    <scope>NUCLEOTIDE SEQUENCE [LARGE SCALE GENOMIC DNA]</scope>
    <source>
        <strain evidence="2 3">DSM 104638</strain>
    </source>
</reference>
<evidence type="ECO:0000256" key="1">
    <source>
        <dbReference type="SAM" id="MobiDB-lite"/>
    </source>
</evidence>
<dbReference type="Proteomes" id="UP000251047">
    <property type="component" value="Unassembled WGS sequence"/>
</dbReference>
<proteinExistence type="predicted"/>
<protein>
    <recommendedName>
        <fullName evidence="4">Cobalamin biosynthesis protein CbiX</fullName>
    </recommendedName>
</protein>
<evidence type="ECO:0000313" key="2">
    <source>
        <dbReference type="EMBL" id="RAV33431.1"/>
    </source>
</evidence>
<sequence length="252" mass="27238">MNDSRLVVIYAGPEAPNGEWLATASGCPVLRRPRELSAVADRDRPLLVVPASTGRDLTSITHAAQGLQWLRSQGFAVCLAEAIANDTYTIARLRHHLRALDADRAVGALVVAQEVNPFADAELLRRVRLAQQFSRHDLVEVAFEGPGGWPNVDRATDRLVALGAERIVHMRGDLGGGSASEATPLFSAQGLRRSVELAAERALRLWESTGDDGIALGLLADHGQGFAHSHGEEEQHSHGHSHPHSHSHPHTH</sequence>
<evidence type="ECO:0000313" key="3">
    <source>
        <dbReference type="Proteomes" id="UP000251047"/>
    </source>
</evidence>
<evidence type="ECO:0008006" key="4">
    <source>
        <dbReference type="Google" id="ProtNLM"/>
    </source>
</evidence>